<reference evidence="5" key="1">
    <citation type="journal article" date="2014" name="BMC Genomics">
        <title>Six newly sequenced chloroplast genomes from prasinophyte green algae provide insights into the relationships among prasinophyte lineages and the diversity of streamlined genome architecture in picoplanktonic species.</title>
        <authorList>
            <person name="Lemieux C."/>
            <person name="Otis C."/>
            <person name="Turmel M."/>
        </authorList>
    </citation>
    <scope>NUCLEOTIDE SEQUENCE</scope>
</reference>
<gene>
    <name evidence="4 5" type="primary">rps8</name>
</gene>
<sequence>MHTIADTLTRIRNAQLRKARYVLIPKTNMAKQLVMILSNEGFLEGVEELSQKTQKVSQHFLRVSLPEQSQTTKAKPHVMKVVSRPGCRVYVNCKNIPTPRQNMSVCILSTSKGLLTNKEARLLGVGGEVLCTIW</sequence>
<name>A0A088CK46_9VIRI</name>
<dbReference type="Pfam" id="PF00410">
    <property type="entry name" value="Ribosomal_S8"/>
    <property type="match status" value="1"/>
</dbReference>
<dbReference type="HAMAP" id="MF_01302_B">
    <property type="entry name" value="Ribosomal_uS8_B"/>
    <property type="match status" value="1"/>
</dbReference>
<keyword evidence="5" id="KW-0150">Chloroplast</keyword>
<keyword evidence="4" id="KW-0694">RNA-binding</keyword>
<dbReference type="AlphaFoldDB" id="A0A088CK46"/>
<evidence type="ECO:0000313" key="5">
    <source>
        <dbReference type="EMBL" id="AID67569.1"/>
    </source>
</evidence>
<dbReference type="SUPFAM" id="SSF56047">
    <property type="entry name" value="Ribosomal protein S8"/>
    <property type="match status" value="1"/>
</dbReference>
<keyword evidence="2 4" id="KW-0689">Ribosomal protein</keyword>
<evidence type="ECO:0000256" key="4">
    <source>
        <dbReference type="HAMAP-Rule" id="MF_01302"/>
    </source>
</evidence>
<dbReference type="InterPro" id="IPR000630">
    <property type="entry name" value="Ribosomal_uS8"/>
</dbReference>
<comment type="similarity">
    <text evidence="1 4">Belongs to the universal ribosomal protein uS8 family.</text>
</comment>
<dbReference type="PANTHER" id="PTHR11758">
    <property type="entry name" value="40S RIBOSOMAL PROTEIN S15A"/>
    <property type="match status" value="1"/>
</dbReference>
<dbReference type="GO" id="GO:1990904">
    <property type="term" value="C:ribonucleoprotein complex"/>
    <property type="evidence" value="ECO:0007669"/>
    <property type="project" value="UniProtKB-KW"/>
</dbReference>
<evidence type="ECO:0000256" key="3">
    <source>
        <dbReference type="ARBA" id="ARBA00023274"/>
    </source>
</evidence>
<evidence type="ECO:0000256" key="2">
    <source>
        <dbReference type="ARBA" id="ARBA00022980"/>
    </source>
</evidence>
<dbReference type="InterPro" id="IPR035987">
    <property type="entry name" value="Ribosomal_uS8_sf"/>
</dbReference>
<proteinExistence type="inferred from homology"/>
<dbReference type="EMBL" id="KJ746598">
    <property type="protein sequence ID" value="AID67569.1"/>
    <property type="molecule type" value="Genomic_DNA"/>
</dbReference>
<comment type="function">
    <text evidence="4">One of the primary rRNA binding proteins, it binds directly to 16S rRNA central domain where it helps coordinate assembly of the platform of the 30S subunit.</text>
</comment>
<keyword evidence="4" id="KW-0699">rRNA-binding</keyword>
<dbReference type="Gene3D" id="3.30.1370.30">
    <property type="match status" value="1"/>
</dbReference>
<comment type="subcellular location">
    <subcellularLocation>
        <location evidence="4">Plastid</location>
        <location evidence="4">Chloroplast</location>
    </subcellularLocation>
</comment>
<keyword evidence="3 4" id="KW-0687">Ribonucleoprotein</keyword>
<keyword evidence="5" id="KW-0934">Plastid</keyword>
<comment type="subunit">
    <text evidence="4">Part of the 30S ribosomal subunit.</text>
</comment>
<dbReference type="GO" id="GO:0009507">
    <property type="term" value="C:chloroplast"/>
    <property type="evidence" value="ECO:0007669"/>
    <property type="project" value="UniProtKB-SubCell"/>
</dbReference>
<dbReference type="GO" id="GO:0005840">
    <property type="term" value="C:ribosome"/>
    <property type="evidence" value="ECO:0007669"/>
    <property type="project" value="UniProtKB-KW"/>
</dbReference>
<dbReference type="GeneID" id="20358005"/>
<dbReference type="FunFam" id="3.30.1490.10:FF:000001">
    <property type="entry name" value="30S ribosomal protein S8"/>
    <property type="match status" value="1"/>
</dbReference>
<organism evidence="5">
    <name type="scientific">Prasinoderma coloniale</name>
    <dbReference type="NCBI Taxonomy" id="156133"/>
    <lineage>
        <taxon>Eukaryota</taxon>
        <taxon>Viridiplantae</taxon>
        <taxon>Prasinodermophyta</taxon>
        <taxon>Prasinodermophyceae</taxon>
        <taxon>Prasinodermales</taxon>
        <taxon>Prasinodermaceae</taxon>
        <taxon>Prasinoderma</taxon>
    </lineage>
</organism>
<dbReference type="GO" id="GO:0003735">
    <property type="term" value="F:structural constituent of ribosome"/>
    <property type="evidence" value="ECO:0007669"/>
    <property type="project" value="InterPro"/>
</dbReference>
<evidence type="ECO:0000256" key="1">
    <source>
        <dbReference type="ARBA" id="ARBA00006471"/>
    </source>
</evidence>
<dbReference type="GO" id="GO:0006412">
    <property type="term" value="P:translation"/>
    <property type="evidence" value="ECO:0007669"/>
    <property type="project" value="UniProtKB-UniRule"/>
</dbReference>
<dbReference type="RefSeq" id="YP_009057484.1">
    <property type="nucleotide sequence ID" value="NC_024817.1"/>
</dbReference>
<dbReference type="Gene3D" id="3.30.1490.10">
    <property type="match status" value="1"/>
</dbReference>
<protein>
    <recommendedName>
        <fullName evidence="4">Small ribosomal subunit protein uS8c</fullName>
    </recommendedName>
</protein>
<accession>A0A088CK46</accession>
<geneLocation type="chloroplast" evidence="5"/>
<dbReference type="GO" id="GO:0019843">
    <property type="term" value="F:rRNA binding"/>
    <property type="evidence" value="ECO:0007669"/>
    <property type="project" value="UniProtKB-UniRule"/>
</dbReference>